<protein>
    <submittedName>
        <fullName evidence="1">Alpha beta hydrolase fold protein</fullName>
    </submittedName>
</protein>
<accession>A0ACC3YRZ4</accession>
<keyword evidence="2" id="KW-1185">Reference proteome</keyword>
<evidence type="ECO:0000313" key="1">
    <source>
        <dbReference type="EMBL" id="KAL0934700.1"/>
    </source>
</evidence>
<gene>
    <name evidence="1" type="ORF">CTRU02_209291</name>
</gene>
<dbReference type="Proteomes" id="UP000805649">
    <property type="component" value="Unassembled WGS sequence"/>
</dbReference>
<sequence>MAHIGHISTPLPHPFPAGLPPKAVRKLMEPPKSGWPDVPRNNLPPWDRVVDIVYHKYRRGQSPSDIDDAFGRSVGLFFADSNRTQDLSPTSPYLKLSASARFKICQILVSDHSAELPISLTHSRLTKEVWKDDEFTSLANALEPLQPYLRASFALHADIMVAFLMTEQFHITYSPFVNTYFDPLATLWLNRYGHFMQVIVLELDMTRFGFGPGIHAYKLRTGTVNLDILLNMFVETQMKRTSPIKSLVLLCRRFYGQRPDRAALMDTESSATGKEVYKDELAQSRVTQVAEERIYYCPDKALEVCEPLVKLAWRVDSMRLVGFSNQYTHSLLRRIFPISEDKDSLRHHSYRVAPSSVWPRLPGQSSWIDAGHGKITLDDHTRDYLHGLYSPEGAIQLPPPYFNPSTGYMSICPPVEYMDGTSREHDLNKANSICSYETASKTKGMVAQDVDSFENGVQGLVHRIRRSLSKRDRGMRP</sequence>
<name>A0ACC3YRZ4_COLTU</name>
<proteinExistence type="predicted"/>
<keyword evidence="1" id="KW-0378">Hydrolase</keyword>
<reference evidence="1 2" key="1">
    <citation type="journal article" date="2020" name="Phytopathology">
        <title>Genome Sequence Resources of Colletotrichum truncatum, C. plurivorum, C. musicola, and C. sojae: Four Species Pathogenic to Soybean (Glycine max).</title>
        <authorList>
            <person name="Rogerio F."/>
            <person name="Boufleur T.R."/>
            <person name="Ciampi-Guillardi M."/>
            <person name="Sukno S.A."/>
            <person name="Thon M.R."/>
            <person name="Massola Junior N.S."/>
            <person name="Baroncelli R."/>
        </authorList>
    </citation>
    <scope>NUCLEOTIDE SEQUENCE [LARGE SCALE GENOMIC DNA]</scope>
    <source>
        <strain evidence="1 2">CMES1059</strain>
    </source>
</reference>
<organism evidence="1 2">
    <name type="scientific">Colletotrichum truncatum</name>
    <name type="common">Anthracnose fungus</name>
    <name type="synonym">Colletotrichum capsici</name>
    <dbReference type="NCBI Taxonomy" id="5467"/>
    <lineage>
        <taxon>Eukaryota</taxon>
        <taxon>Fungi</taxon>
        <taxon>Dikarya</taxon>
        <taxon>Ascomycota</taxon>
        <taxon>Pezizomycotina</taxon>
        <taxon>Sordariomycetes</taxon>
        <taxon>Hypocreomycetidae</taxon>
        <taxon>Glomerellales</taxon>
        <taxon>Glomerellaceae</taxon>
        <taxon>Colletotrichum</taxon>
        <taxon>Colletotrichum truncatum species complex</taxon>
    </lineage>
</organism>
<comment type="caution">
    <text evidence="1">The sequence shown here is derived from an EMBL/GenBank/DDBJ whole genome shotgun (WGS) entry which is preliminary data.</text>
</comment>
<evidence type="ECO:0000313" key="2">
    <source>
        <dbReference type="Proteomes" id="UP000805649"/>
    </source>
</evidence>
<dbReference type="EMBL" id="VUJX02000006">
    <property type="protein sequence ID" value="KAL0934700.1"/>
    <property type="molecule type" value="Genomic_DNA"/>
</dbReference>